<evidence type="ECO:0000313" key="2">
    <source>
        <dbReference type="EMBL" id="VAW98335.1"/>
    </source>
</evidence>
<proteinExistence type="predicted"/>
<evidence type="ECO:0000256" key="1">
    <source>
        <dbReference type="SAM" id="MobiDB-lite"/>
    </source>
</evidence>
<feature type="region of interest" description="Disordered" evidence="1">
    <location>
        <begin position="39"/>
        <end position="103"/>
    </location>
</feature>
<reference evidence="2" key="1">
    <citation type="submission" date="2018-06" db="EMBL/GenBank/DDBJ databases">
        <authorList>
            <person name="Zhirakovskaya E."/>
        </authorList>
    </citation>
    <scope>NUCLEOTIDE SEQUENCE</scope>
</reference>
<protein>
    <submittedName>
        <fullName evidence="2">Uncharacterized protein</fullName>
    </submittedName>
</protein>
<feature type="compositionally biased region" description="Polar residues" evidence="1">
    <location>
        <begin position="1"/>
        <end position="22"/>
    </location>
</feature>
<dbReference type="EMBL" id="UOFV01000139">
    <property type="protein sequence ID" value="VAW98335.1"/>
    <property type="molecule type" value="Genomic_DNA"/>
</dbReference>
<name>A0A3B0ZXK2_9ZZZZ</name>
<dbReference type="AlphaFoldDB" id="A0A3B0ZXK2"/>
<feature type="compositionally biased region" description="Polar residues" evidence="1">
    <location>
        <begin position="82"/>
        <end position="95"/>
    </location>
</feature>
<sequence length="103" mass="11810">MTSVTMVTNDSAALHTTKTNNRNVKETQAYPATPAVKAHENAIPAPQQNVKRNQRQRRRQERRQQQKSVLLDTRSGHDRRNMGNTQTVTSENEQPVTRIDVYI</sequence>
<feature type="compositionally biased region" description="Basic residues" evidence="1">
    <location>
        <begin position="52"/>
        <end position="61"/>
    </location>
</feature>
<gene>
    <name evidence="2" type="ORF">MNBD_GAMMA19-1053</name>
</gene>
<feature type="region of interest" description="Disordered" evidence="1">
    <location>
        <begin position="1"/>
        <end position="26"/>
    </location>
</feature>
<organism evidence="2">
    <name type="scientific">hydrothermal vent metagenome</name>
    <dbReference type="NCBI Taxonomy" id="652676"/>
    <lineage>
        <taxon>unclassified sequences</taxon>
        <taxon>metagenomes</taxon>
        <taxon>ecological metagenomes</taxon>
    </lineage>
</organism>
<accession>A0A3B0ZXK2</accession>